<keyword evidence="2" id="KW-1185">Reference proteome</keyword>
<dbReference type="Proteomes" id="UP000054624">
    <property type="component" value="Unassembled WGS sequence"/>
</dbReference>
<dbReference type="RefSeq" id="WP_061160701.1">
    <property type="nucleotide sequence ID" value="NZ_FCOI02000008.1"/>
</dbReference>
<reference evidence="2" key="1">
    <citation type="submission" date="2016-01" db="EMBL/GenBank/DDBJ databases">
        <authorList>
            <person name="Peeters Charlotte."/>
        </authorList>
    </citation>
    <scope>NUCLEOTIDE SEQUENCE [LARGE SCALE GENOMIC DNA]</scope>
</reference>
<dbReference type="OrthoDB" id="9111917at2"/>
<dbReference type="InterPro" id="IPR024487">
    <property type="entry name" value="CBP_BcsR"/>
</dbReference>
<organism evidence="1 2">
    <name type="scientific">Caballeronia temeraria</name>
    <dbReference type="NCBI Taxonomy" id="1777137"/>
    <lineage>
        <taxon>Bacteria</taxon>
        <taxon>Pseudomonadati</taxon>
        <taxon>Pseudomonadota</taxon>
        <taxon>Betaproteobacteria</taxon>
        <taxon>Burkholderiales</taxon>
        <taxon>Burkholderiaceae</taxon>
        <taxon>Caballeronia</taxon>
    </lineage>
</organism>
<dbReference type="STRING" id="1777137.AWB76_02840"/>
<dbReference type="Pfam" id="PF10945">
    <property type="entry name" value="CBP_BcsR"/>
    <property type="match status" value="1"/>
</dbReference>
<evidence type="ECO:0000313" key="1">
    <source>
        <dbReference type="EMBL" id="SAK60089.1"/>
    </source>
</evidence>
<dbReference type="AlphaFoldDB" id="A0A158AQV6"/>
<name>A0A158AQV6_9BURK</name>
<accession>A0A158AQV6</accession>
<dbReference type="EMBL" id="FCOI02000008">
    <property type="protein sequence ID" value="SAK60089.1"/>
    <property type="molecule type" value="Genomic_DNA"/>
</dbReference>
<proteinExistence type="predicted"/>
<sequence>MKTLTKDGQDRHDVAALAQRVAGLDAARYFDADADEELRVAVTRWPVLARLMMLALANIDAPPGDDRRKAEISA</sequence>
<gene>
    <name evidence="1" type="ORF">AWB76_02840</name>
</gene>
<protein>
    <recommendedName>
        <fullName evidence="3">Cellulose biosynthesis protein BcsR</fullName>
    </recommendedName>
</protein>
<evidence type="ECO:0008006" key="3">
    <source>
        <dbReference type="Google" id="ProtNLM"/>
    </source>
</evidence>
<evidence type="ECO:0000313" key="2">
    <source>
        <dbReference type="Proteomes" id="UP000054624"/>
    </source>
</evidence>